<dbReference type="InterPro" id="IPR045057">
    <property type="entry name" value="Gcn5-rel_NAT"/>
</dbReference>
<organism evidence="3 4">
    <name type="scientific">Selenomonas sputigena</name>
    <dbReference type="NCBI Taxonomy" id="69823"/>
    <lineage>
        <taxon>Bacteria</taxon>
        <taxon>Bacillati</taxon>
        <taxon>Bacillota</taxon>
        <taxon>Negativicutes</taxon>
        <taxon>Selenomonadales</taxon>
        <taxon>Selenomonadaceae</taxon>
        <taxon>Selenomonas</taxon>
    </lineage>
</organism>
<feature type="domain" description="N-acetyltransferase" evidence="1">
    <location>
        <begin position="1"/>
        <end position="91"/>
    </location>
</feature>
<dbReference type="InterPro" id="IPR031165">
    <property type="entry name" value="GNAT_YJDJ"/>
</dbReference>
<dbReference type="Proteomes" id="UP001559623">
    <property type="component" value="Unassembled WGS sequence"/>
</dbReference>
<feature type="domain" description="N-acetyltransferase" evidence="2">
    <location>
        <begin position="3"/>
        <end position="91"/>
    </location>
</feature>
<evidence type="ECO:0000313" key="4">
    <source>
        <dbReference type="Proteomes" id="UP001559623"/>
    </source>
</evidence>
<evidence type="ECO:0000313" key="3">
    <source>
        <dbReference type="EMBL" id="MEX5284582.1"/>
    </source>
</evidence>
<reference evidence="3 4" key="1">
    <citation type="submission" date="2023-04" db="EMBL/GenBank/DDBJ databases">
        <title>Genome Sequence of Selenomonas sputigena ATCC 33150.</title>
        <authorList>
            <person name="Miller D.P."/>
            <person name="Anvari S."/>
            <person name="Polson S.W."/>
            <person name="Macdonald M."/>
            <person name="Mcdowell J.V."/>
        </authorList>
    </citation>
    <scope>NUCLEOTIDE SEQUENCE [LARGE SCALE GENOMIC DNA]</scope>
    <source>
        <strain evidence="3 4">ATCC 33150</strain>
    </source>
</reference>
<keyword evidence="3" id="KW-0012">Acyltransferase</keyword>
<gene>
    <name evidence="3" type="ORF">QCO44_02850</name>
</gene>
<dbReference type="EMBL" id="JARVLH010000002">
    <property type="protein sequence ID" value="MEX5284582.1"/>
    <property type="molecule type" value="Genomic_DNA"/>
</dbReference>
<dbReference type="SUPFAM" id="SSF55729">
    <property type="entry name" value="Acyl-CoA N-acyltransferases (Nat)"/>
    <property type="match status" value="1"/>
</dbReference>
<dbReference type="InterPro" id="IPR000182">
    <property type="entry name" value="GNAT_dom"/>
</dbReference>
<dbReference type="Pfam" id="PF14542">
    <property type="entry name" value="Acetyltransf_CG"/>
    <property type="match status" value="1"/>
</dbReference>
<dbReference type="GO" id="GO:0016746">
    <property type="term" value="F:acyltransferase activity"/>
    <property type="evidence" value="ECO:0007669"/>
    <property type="project" value="UniProtKB-KW"/>
</dbReference>
<proteinExistence type="predicted"/>
<dbReference type="PROSITE" id="PS51186">
    <property type="entry name" value="GNAT"/>
    <property type="match status" value="1"/>
</dbReference>
<dbReference type="PANTHER" id="PTHR31435:SF10">
    <property type="entry name" value="BSR4717 PROTEIN"/>
    <property type="match status" value="1"/>
</dbReference>
<dbReference type="RefSeq" id="WP_368846318.1">
    <property type="nucleotide sequence ID" value="NZ_CP194411.1"/>
</dbReference>
<evidence type="ECO:0000259" key="1">
    <source>
        <dbReference type="PROSITE" id="PS51186"/>
    </source>
</evidence>
<keyword evidence="3" id="KW-0808">Transferase</keyword>
<evidence type="ECO:0000259" key="2">
    <source>
        <dbReference type="PROSITE" id="PS51729"/>
    </source>
</evidence>
<dbReference type="Gene3D" id="3.40.630.30">
    <property type="match status" value="1"/>
</dbReference>
<dbReference type="EC" id="2.3.1.-" evidence="3"/>
<keyword evidence="4" id="KW-1185">Reference proteome</keyword>
<accession>A0ABV3X333</accession>
<dbReference type="CDD" id="cd04301">
    <property type="entry name" value="NAT_SF"/>
    <property type="match status" value="1"/>
</dbReference>
<protein>
    <submittedName>
        <fullName evidence="3">GNAT family N-acetyltransferase</fullName>
        <ecNumber evidence="3">2.3.1.-</ecNumber>
    </submittedName>
</protein>
<name>A0ABV3X333_9FIRM</name>
<dbReference type="PANTHER" id="PTHR31435">
    <property type="entry name" value="PROTEIN NATD1"/>
    <property type="match status" value="1"/>
</dbReference>
<comment type="caution">
    <text evidence="3">The sequence shown here is derived from an EMBL/GenBank/DDBJ whole genome shotgun (WGS) entry which is preliminary data.</text>
</comment>
<sequence>MAWQTAENSILYSGKDGQVLGRLDFLQTAPGVYDIVHTEVDASLQGQGIAGQLVQKALEEIERRGAEVQADVSCSYAARWLARHGKNQSQI</sequence>
<dbReference type="PROSITE" id="PS51729">
    <property type="entry name" value="GNAT_YJDJ"/>
    <property type="match status" value="1"/>
</dbReference>
<dbReference type="InterPro" id="IPR016181">
    <property type="entry name" value="Acyl_CoA_acyltransferase"/>
</dbReference>